<accession>A0A7Z7FBM4</accession>
<dbReference type="PANTHER" id="PTHR43801:SF1">
    <property type="entry name" value="POLYPRENYL SYNTHETASE"/>
    <property type="match status" value="1"/>
</dbReference>
<dbReference type="Proteomes" id="UP000199259">
    <property type="component" value="Unassembled WGS sequence"/>
</dbReference>
<keyword evidence="1" id="KW-0472">Membrane</keyword>
<dbReference type="PIRSF" id="PIRSF006594">
    <property type="entry name" value="UCP006594"/>
    <property type="match status" value="1"/>
</dbReference>
<gene>
    <name evidence="2" type="ORF">SAMN04488589_0239</name>
</gene>
<dbReference type="EMBL" id="FNCA01000001">
    <property type="protein sequence ID" value="SDF28801.1"/>
    <property type="molecule type" value="Genomic_DNA"/>
</dbReference>
<keyword evidence="1" id="KW-1133">Transmembrane helix</keyword>
<keyword evidence="1" id="KW-0812">Transmembrane</keyword>
<sequence length="213" mass="24053">MQIPYELLGKVFILIFVTVLVVLSIALLVGAYSFKKHKILFPNFVLFILYLFYGPAKWICRVFSIKDTLVDEILVEVRNAVMLDKFKEIKNGRVVFLPQCLRHPNCKARCDPLIGYECKLCGLCDIGAICKAAKERNFEVYIIPGGSFVKKIIKAHRPESCIGVACYPELAESMQGASPFMVVQGVSLLRDGCYDTQVDVDEVIRKMEECDDV</sequence>
<dbReference type="InterPro" id="IPR002829">
    <property type="entry name" value="DUF116"/>
</dbReference>
<dbReference type="PANTHER" id="PTHR43801">
    <property type="entry name" value="NUCLEOTIDE-BINDING PROTEIN-RELATED"/>
    <property type="match status" value="1"/>
</dbReference>
<dbReference type="RefSeq" id="WP_091707978.1">
    <property type="nucleotide sequence ID" value="NZ_FNCA01000001.1"/>
</dbReference>
<evidence type="ECO:0000313" key="2">
    <source>
        <dbReference type="EMBL" id="SDF28801.1"/>
    </source>
</evidence>
<evidence type="ECO:0000313" key="3">
    <source>
        <dbReference type="Proteomes" id="UP000199259"/>
    </source>
</evidence>
<feature type="transmembrane region" description="Helical" evidence="1">
    <location>
        <begin position="12"/>
        <end position="33"/>
    </location>
</feature>
<dbReference type="AlphaFoldDB" id="A0A7Z7FBM4"/>
<organism evidence="2 3">
    <name type="scientific">Methanolobus vulcani</name>
    <dbReference type="NCBI Taxonomy" id="38026"/>
    <lineage>
        <taxon>Archaea</taxon>
        <taxon>Methanobacteriati</taxon>
        <taxon>Methanobacteriota</taxon>
        <taxon>Stenosarchaea group</taxon>
        <taxon>Methanomicrobia</taxon>
        <taxon>Methanosarcinales</taxon>
        <taxon>Methanosarcinaceae</taxon>
        <taxon>Methanolobus</taxon>
    </lineage>
</organism>
<evidence type="ECO:0000256" key="1">
    <source>
        <dbReference type="SAM" id="Phobius"/>
    </source>
</evidence>
<protein>
    <recommendedName>
        <fullName evidence="4">Polyprenyl synthetase</fullName>
    </recommendedName>
</protein>
<dbReference type="OrthoDB" id="120943at2157"/>
<evidence type="ECO:0008006" key="4">
    <source>
        <dbReference type="Google" id="ProtNLM"/>
    </source>
</evidence>
<proteinExistence type="predicted"/>
<reference evidence="2 3" key="1">
    <citation type="submission" date="2016-10" db="EMBL/GenBank/DDBJ databases">
        <authorList>
            <person name="Varghese N."/>
            <person name="Submissions S."/>
        </authorList>
    </citation>
    <scope>NUCLEOTIDE SEQUENCE [LARGE SCALE GENOMIC DNA]</scope>
    <source>
        <strain evidence="2 3">PL 12/M</strain>
    </source>
</reference>
<keyword evidence="3" id="KW-1185">Reference proteome</keyword>
<feature type="transmembrane region" description="Helical" evidence="1">
    <location>
        <begin position="39"/>
        <end position="56"/>
    </location>
</feature>
<comment type="caution">
    <text evidence="2">The sequence shown here is derived from an EMBL/GenBank/DDBJ whole genome shotgun (WGS) entry which is preliminary data.</text>
</comment>
<name>A0A7Z7FBM4_9EURY</name>
<dbReference type="Pfam" id="PF01976">
    <property type="entry name" value="DUF116"/>
    <property type="match status" value="1"/>
</dbReference>